<evidence type="ECO:0000313" key="1">
    <source>
        <dbReference type="EMBL" id="BCO35903.1"/>
    </source>
</evidence>
<dbReference type="Proteomes" id="UP000595446">
    <property type="component" value="Chromosome"/>
</dbReference>
<dbReference type="RefSeq" id="WP_053093991.1">
    <property type="nucleotide sequence ID" value="NZ_AP024237.1"/>
</dbReference>
<evidence type="ECO:0000313" key="2">
    <source>
        <dbReference type="Proteomes" id="UP000595446"/>
    </source>
</evidence>
<dbReference type="OrthoDB" id="4508396at2"/>
<sequence>MTKPVDHSADSDVAESAKASSWPWPARVGWGLFSIAYLIFGMVAVMCLRDDRGELVLINRIDHRLPAGAGRPRVTMTRQLPTSGVVGVATFAVPLTVLAGLREAGLFRASFVEKPYPEMKLYDPYGHREDAGKPGLFYR</sequence>
<dbReference type="EMBL" id="AP024237">
    <property type="protein sequence ID" value="BCO35903.1"/>
    <property type="molecule type" value="Genomic_DNA"/>
</dbReference>
<proteinExistence type="predicted"/>
<protein>
    <submittedName>
        <fullName evidence="1">Uncharacterized protein</fullName>
    </submittedName>
</protein>
<gene>
    <name evidence="1" type="ORF">MHEC_23360</name>
</gene>
<name>A0A2G8BDA3_9MYCO</name>
<organism evidence="1 2">
    <name type="scientific">Mycobacterium heckeshornense</name>
    <dbReference type="NCBI Taxonomy" id="110505"/>
    <lineage>
        <taxon>Bacteria</taxon>
        <taxon>Bacillati</taxon>
        <taxon>Actinomycetota</taxon>
        <taxon>Actinomycetes</taxon>
        <taxon>Mycobacteriales</taxon>
        <taxon>Mycobacteriaceae</taxon>
        <taxon>Mycobacterium</taxon>
    </lineage>
</organism>
<reference evidence="1 2" key="1">
    <citation type="submission" date="2020-12" db="EMBL/GenBank/DDBJ databases">
        <title>Complete genome sequence of Mycobacterium heckeshornense JCM 15655T, closely related to a pathogenic non-tuberculous mycobacterial species Mycobacterium xenopi.</title>
        <authorList>
            <person name="Yoshida M."/>
            <person name="Fukano H."/>
            <person name="Asakura T."/>
            <person name="Suzuki M."/>
            <person name="Hoshino Y."/>
        </authorList>
    </citation>
    <scope>NUCLEOTIDE SEQUENCE [LARGE SCALE GENOMIC DNA]</scope>
    <source>
        <strain evidence="1 2">JCM 15655</strain>
    </source>
</reference>
<keyword evidence="2" id="KW-1185">Reference proteome</keyword>
<dbReference type="AlphaFoldDB" id="A0A2G8BDA3"/>
<accession>A0A2G8BDA3</accession>